<feature type="transmembrane region" description="Helical" evidence="2">
    <location>
        <begin position="142"/>
        <end position="166"/>
    </location>
</feature>
<keyword evidence="2" id="KW-0472">Membrane</keyword>
<proteinExistence type="predicted"/>
<evidence type="ECO:0000313" key="3">
    <source>
        <dbReference type="EMBL" id="KAJ7087953.1"/>
    </source>
</evidence>
<keyword evidence="4" id="KW-1185">Reference proteome</keyword>
<feature type="transmembrane region" description="Helical" evidence="2">
    <location>
        <begin position="172"/>
        <end position="191"/>
    </location>
</feature>
<feature type="transmembrane region" description="Helical" evidence="2">
    <location>
        <begin position="20"/>
        <end position="42"/>
    </location>
</feature>
<protein>
    <submittedName>
        <fullName evidence="3">Uncharacterized protein</fullName>
    </submittedName>
</protein>
<evidence type="ECO:0000256" key="1">
    <source>
        <dbReference type="SAM" id="MobiDB-lite"/>
    </source>
</evidence>
<keyword evidence="2" id="KW-1133">Transmembrane helix</keyword>
<keyword evidence="2" id="KW-0812">Transmembrane</keyword>
<evidence type="ECO:0000256" key="2">
    <source>
        <dbReference type="SAM" id="Phobius"/>
    </source>
</evidence>
<feature type="transmembrane region" description="Helical" evidence="2">
    <location>
        <begin position="253"/>
        <end position="273"/>
    </location>
</feature>
<accession>A0AAD6XNV0</accession>
<name>A0AAD6XNV0_9AGAR</name>
<organism evidence="3 4">
    <name type="scientific">Mycena belliarum</name>
    <dbReference type="NCBI Taxonomy" id="1033014"/>
    <lineage>
        <taxon>Eukaryota</taxon>
        <taxon>Fungi</taxon>
        <taxon>Dikarya</taxon>
        <taxon>Basidiomycota</taxon>
        <taxon>Agaricomycotina</taxon>
        <taxon>Agaricomycetes</taxon>
        <taxon>Agaricomycetidae</taxon>
        <taxon>Agaricales</taxon>
        <taxon>Marasmiineae</taxon>
        <taxon>Mycenaceae</taxon>
        <taxon>Mycena</taxon>
    </lineage>
</organism>
<gene>
    <name evidence="3" type="ORF">B0H15DRAFT_1022555</name>
</gene>
<evidence type="ECO:0000313" key="4">
    <source>
        <dbReference type="Proteomes" id="UP001222325"/>
    </source>
</evidence>
<comment type="caution">
    <text evidence="3">The sequence shown here is derived from an EMBL/GenBank/DDBJ whole genome shotgun (WGS) entry which is preliminary data.</text>
</comment>
<feature type="transmembrane region" description="Helical" evidence="2">
    <location>
        <begin position="212"/>
        <end position="233"/>
    </location>
</feature>
<dbReference type="EMBL" id="JARJCN010000027">
    <property type="protein sequence ID" value="KAJ7087953.1"/>
    <property type="molecule type" value="Genomic_DNA"/>
</dbReference>
<sequence>MSMILTLDPLLVYAALESQIYTAAAALFFNGICLLLFALAVYFLRQTKAVSGPLFLGVAGVLVAFALAHLIVDLKLASISSESMQAALGDVAYERTLAIGAHWASVYSARQALTVTNNAIADGVFLYRVYTIWSTSRFHKLVVGICSFLILVTMIMGYISCAIVSVSMNFPYGLALITNFVLLGVTAGRIWRKGRDVVLLLGPSAGARYTTAIAMICESSLLYVLTIFIYFISANTLNIRAPLPNLAWGALPQIFNIVPLMIIVRVGIARVFAERSAASSVASGGTSTPLVTKSGASAYSHSKEYSAASARPSDLEAGTAYEGGSASQSGRGAYVKVAEA</sequence>
<feature type="transmembrane region" description="Helical" evidence="2">
    <location>
        <begin position="54"/>
        <end position="72"/>
    </location>
</feature>
<dbReference type="Proteomes" id="UP001222325">
    <property type="component" value="Unassembled WGS sequence"/>
</dbReference>
<reference evidence="3" key="1">
    <citation type="submission" date="2023-03" db="EMBL/GenBank/DDBJ databases">
        <title>Massive genome expansion in bonnet fungi (Mycena s.s.) driven by repeated elements and novel gene families across ecological guilds.</title>
        <authorList>
            <consortium name="Lawrence Berkeley National Laboratory"/>
            <person name="Harder C.B."/>
            <person name="Miyauchi S."/>
            <person name="Viragh M."/>
            <person name="Kuo A."/>
            <person name="Thoen E."/>
            <person name="Andreopoulos B."/>
            <person name="Lu D."/>
            <person name="Skrede I."/>
            <person name="Drula E."/>
            <person name="Henrissat B."/>
            <person name="Morin E."/>
            <person name="Kohler A."/>
            <person name="Barry K."/>
            <person name="LaButti K."/>
            <person name="Morin E."/>
            <person name="Salamov A."/>
            <person name="Lipzen A."/>
            <person name="Mereny Z."/>
            <person name="Hegedus B."/>
            <person name="Baldrian P."/>
            <person name="Stursova M."/>
            <person name="Weitz H."/>
            <person name="Taylor A."/>
            <person name="Grigoriev I.V."/>
            <person name="Nagy L.G."/>
            <person name="Martin F."/>
            <person name="Kauserud H."/>
        </authorList>
    </citation>
    <scope>NUCLEOTIDE SEQUENCE</scope>
    <source>
        <strain evidence="3">CBHHK173m</strain>
    </source>
</reference>
<dbReference type="AlphaFoldDB" id="A0AAD6XNV0"/>
<feature type="region of interest" description="Disordered" evidence="1">
    <location>
        <begin position="305"/>
        <end position="340"/>
    </location>
</feature>